<evidence type="ECO:0000256" key="6">
    <source>
        <dbReference type="ARBA" id="ARBA00023136"/>
    </source>
</evidence>
<keyword evidence="2" id="KW-0217">Developmental protein</keyword>
<evidence type="ECO:0000256" key="8">
    <source>
        <dbReference type="SAM" id="MobiDB-lite"/>
    </source>
</evidence>
<dbReference type="Pfam" id="PF08137">
    <property type="entry name" value="DVL"/>
    <property type="match status" value="1"/>
</dbReference>
<sequence length="49" mass="5741">MDRLRCCFKRSSTTRQGSEGHGTKEGGSSLKKRCMDTVREQRSRFYILR</sequence>
<name>A0AA88JH04_FICCA</name>
<evidence type="ECO:0000313" key="10">
    <source>
        <dbReference type="EMBL" id="GMN74340.1"/>
    </source>
</evidence>
<evidence type="ECO:0000256" key="4">
    <source>
        <dbReference type="ARBA" id="ARBA00022692"/>
    </source>
</evidence>
<proteinExistence type="inferred from homology"/>
<evidence type="ECO:0000313" key="11">
    <source>
        <dbReference type="Proteomes" id="UP001187192"/>
    </source>
</evidence>
<dbReference type="GO" id="GO:0008285">
    <property type="term" value="P:negative regulation of cell population proliferation"/>
    <property type="evidence" value="ECO:0007669"/>
    <property type="project" value="InterPro"/>
</dbReference>
<evidence type="ECO:0000256" key="1">
    <source>
        <dbReference type="ARBA" id="ARBA00004162"/>
    </source>
</evidence>
<dbReference type="InterPro" id="IPR012552">
    <property type="entry name" value="DVL"/>
</dbReference>
<keyword evidence="3" id="KW-1003">Cell membrane</keyword>
<comment type="subcellular location">
    <subcellularLocation>
        <location evidence="1">Cell membrane</location>
        <topology evidence="1">Single-pass membrane protein</topology>
    </subcellularLocation>
</comment>
<evidence type="ECO:0000256" key="3">
    <source>
        <dbReference type="ARBA" id="ARBA00022475"/>
    </source>
</evidence>
<dbReference type="Proteomes" id="UP001187192">
    <property type="component" value="Unassembled WGS sequence"/>
</dbReference>
<gene>
    <name evidence="9" type="ORF">TIFTF001_053821</name>
    <name evidence="10" type="ORF">TIFTF001_053839</name>
</gene>
<organism evidence="9 11">
    <name type="scientific">Ficus carica</name>
    <name type="common">Common fig</name>
    <dbReference type="NCBI Taxonomy" id="3494"/>
    <lineage>
        <taxon>Eukaryota</taxon>
        <taxon>Viridiplantae</taxon>
        <taxon>Streptophyta</taxon>
        <taxon>Embryophyta</taxon>
        <taxon>Tracheophyta</taxon>
        <taxon>Spermatophyta</taxon>
        <taxon>Magnoliopsida</taxon>
        <taxon>eudicotyledons</taxon>
        <taxon>Gunneridae</taxon>
        <taxon>Pentapetalae</taxon>
        <taxon>rosids</taxon>
        <taxon>fabids</taxon>
        <taxon>Rosales</taxon>
        <taxon>Moraceae</taxon>
        <taxon>Ficeae</taxon>
        <taxon>Ficus</taxon>
    </lineage>
</organism>
<dbReference type="EMBL" id="BTGU01013434">
    <property type="protein sequence ID" value="GMN74269.1"/>
    <property type="molecule type" value="Genomic_DNA"/>
</dbReference>
<evidence type="ECO:0000256" key="5">
    <source>
        <dbReference type="ARBA" id="ARBA00022989"/>
    </source>
</evidence>
<feature type="non-terminal residue" evidence="9">
    <location>
        <position position="49"/>
    </location>
</feature>
<feature type="region of interest" description="Disordered" evidence="8">
    <location>
        <begin position="9"/>
        <end position="32"/>
    </location>
</feature>
<dbReference type="EMBL" id="BTGU01013449">
    <property type="protein sequence ID" value="GMN74340.1"/>
    <property type="molecule type" value="Genomic_DNA"/>
</dbReference>
<accession>A0AA88JH04</accession>
<dbReference type="GO" id="GO:0048367">
    <property type="term" value="P:shoot system development"/>
    <property type="evidence" value="ECO:0007669"/>
    <property type="project" value="UniProtKB-ARBA"/>
</dbReference>
<keyword evidence="11" id="KW-1185">Reference proteome</keyword>
<evidence type="ECO:0000313" key="9">
    <source>
        <dbReference type="EMBL" id="GMN74269.1"/>
    </source>
</evidence>
<evidence type="ECO:0000256" key="2">
    <source>
        <dbReference type="ARBA" id="ARBA00022473"/>
    </source>
</evidence>
<keyword evidence="4" id="KW-0812">Transmembrane</keyword>
<dbReference type="AlphaFoldDB" id="A0AA88JH04"/>
<comment type="similarity">
    <text evidence="7">Belongs to the DVL/RTFL small polypeptides family.</text>
</comment>
<comment type="caution">
    <text evidence="9">The sequence shown here is derived from an EMBL/GenBank/DDBJ whole genome shotgun (WGS) entry which is preliminary data.</text>
</comment>
<dbReference type="GO" id="GO:0005886">
    <property type="term" value="C:plasma membrane"/>
    <property type="evidence" value="ECO:0007669"/>
    <property type="project" value="UniProtKB-SubCell"/>
</dbReference>
<keyword evidence="6" id="KW-0472">Membrane</keyword>
<reference evidence="9" key="1">
    <citation type="submission" date="2023-07" db="EMBL/GenBank/DDBJ databases">
        <title>draft genome sequence of fig (Ficus carica).</title>
        <authorList>
            <person name="Takahashi T."/>
            <person name="Nishimura K."/>
        </authorList>
    </citation>
    <scope>NUCLEOTIDE SEQUENCE</scope>
</reference>
<protein>
    <submittedName>
        <fullName evidence="9">Uncharacterized protein</fullName>
    </submittedName>
</protein>
<evidence type="ECO:0000256" key="7">
    <source>
        <dbReference type="ARBA" id="ARBA00024340"/>
    </source>
</evidence>
<keyword evidence="5" id="KW-1133">Transmembrane helix</keyword>